<evidence type="ECO:0000256" key="3">
    <source>
        <dbReference type="ARBA" id="ARBA00022989"/>
    </source>
</evidence>
<feature type="compositionally biased region" description="Low complexity" evidence="5">
    <location>
        <begin position="24"/>
        <end position="40"/>
    </location>
</feature>
<dbReference type="EMBL" id="JBAGLP010000110">
    <property type="protein sequence ID" value="MEG3614515.1"/>
    <property type="molecule type" value="Genomic_DNA"/>
</dbReference>
<reference evidence="7" key="1">
    <citation type="journal article" date="2024" name="Antonie Van Leeuwenhoek">
        <title>Isoptericola haloaureus sp. nov., a dimorphic actinobacterium isolated from mangrove sediments of southeast India, implicating biosaline agricultural significance through nitrogen fixation and salt tolerance genes.</title>
        <authorList>
            <person name="Prathaban M."/>
            <person name="Prathiviraj R."/>
            <person name="Ravichandran M."/>
            <person name="Natarajan S.D."/>
            <person name="Sobanaa M."/>
            <person name="Hari Krishna Kumar S."/>
            <person name="Chandrasekar V."/>
            <person name="Selvin J."/>
        </authorList>
    </citation>
    <scope>NUCLEOTIDE SEQUENCE</scope>
    <source>
        <strain evidence="7">MP1014</strain>
    </source>
</reference>
<sequence>MSRQSPVERGSSVTEEPSTEQTRQTPRAEQTETAEQAEPAEPAEERWERRFAWPVIVAALASVPAVWLTLLSEPYATVGTVGSLLTGAVLLAETVVLFAVSGDKRRWVWQHRWLVVVTLAIVVSAVLAVGPTQLLRLVRAVGALRLLRARHIVRAGRRVMDHSRLDKRWERVLTGVIIAVVAAFVAVVLADPTSQSRVLLESLVGGPTYVWLVLLAGLLLSAAVFVLVRARLRDDG</sequence>
<proteinExistence type="predicted"/>
<evidence type="ECO:0000256" key="4">
    <source>
        <dbReference type="ARBA" id="ARBA00023136"/>
    </source>
</evidence>
<evidence type="ECO:0000256" key="6">
    <source>
        <dbReference type="SAM" id="Phobius"/>
    </source>
</evidence>
<evidence type="ECO:0000313" key="7">
    <source>
        <dbReference type="EMBL" id="MEG3614515.1"/>
    </source>
</evidence>
<keyword evidence="2 6" id="KW-0812">Transmembrane</keyword>
<feature type="region of interest" description="Disordered" evidence="5">
    <location>
        <begin position="1"/>
        <end position="45"/>
    </location>
</feature>
<evidence type="ECO:0000256" key="2">
    <source>
        <dbReference type="ARBA" id="ARBA00022692"/>
    </source>
</evidence>
<keyword evidence="8" id="KW-1185">Reference proteome</keyword>
<comment type="caution">
    <text evidence="7">The sequence shown here is derived from an EMBL/GenBank/DDBJ whole genome shotgun (WGS) entry which is preliminary data.</text>
</comment>
<gene>
    <name evidence="7" type="ORF">V5O49_05190</name>
</gene>
<feature type="transmembrane region" description="Helical" evidence="6">
    <location>
        <begin position="51"/>
        <end position="70"/>
    </location>
</feature>
<dbReference type="Gene3D" id="1.20.120.350">
    <property type="entry name" value="Voltage-gated potassium channels. Chain C"/>
    <property type="match status" value="1"/>
</dbReference>
<protein>
    <submittedName>
        <fullName evidence="7">Uncharacterized protein</fullName>
    </submittedName>
</protein>
<dbReference type="InterPro" id="IPR027359">
    <property type="entry name" value="Volt_channel_dom_sf"/>
</dbReference>
<feature type="transmembrane region" description="Helical" evidence="6">
    <location>
        <begin position="76"/>
        <end position="100"/>
    </location>
</feature>
<feature type="transmembrane region" description="Helical" evidence="6">
    <location>
        <begin position="209"/>
        <end position="228"/>
    </location>
</feature>
<accession>A0ABU7Z501</accession>
<dbReference type="Proteomes" id="UP001310387">
    <property type="component" value="Unassembled WGS sequence"/>
</dbReference>
<evidence type="ECO:0000256" key="1">
    <source>
        <dbReference type="ARBA" id="ARBA00004141"/>
    </source>
</evidence>
<feature type="transmembrane region" description="Helical" evidence="6">
    <location>
        <begin position="172"/>
        <end position="189"/>
    </location>
</feature>
<feature type="compositionally biased region" description="Polar residues" evidence="5">
    <location>
        <begin position="1"/>
        <end position="23"/>
    </location>
</feature>
<comment type="subcellular location">
    <subcellularLocation>
        <location evidence="1">Membrane</location>
        <topology evidence="1">Multi-pass membrane protein</topology>
    </subcellularLocation>
</comment>
<evidence type="ECO:0000256" key="5">
    <source>
        <dbReference type="SAM" id="MobiDB-lite"/>
    </source>
</evidence>
<reference evidence="7" key="2">
    <citation type="submission" date="2024-02" db="EMBL/GenBank/DDBJ databases">
        <authorList>
            <person name="Prathaban M."/>
            <person name="Mythili R."/>
            <person name="Sharmila Devi N."/>
            <person name="Sobanaa M."/>
            <person name="Prathiviraj R."/>
            <person name="Selvin J."/>
        </authorList>
    </citation>
    <scope>NUCLEOTIDE SEQUENCE</scope>
    <source>
        <strain evidence="7">MP1014</strain>
    </source>
</reference>
<keyword evidence="3 6" id="KW-1133">Transmembrane helix</keyword>
<organism evidence="7 8">
    <name type="scientific">Isoptericola haloaureus</name>
    <dbReference type="NCBI Taxonomy" id="1542902"/>
    <lineage>
        <taxon>Bacteria</taxon>
        <taxon>Bacillati</taxon>
        <taxon>Actinomycetota</taxon>
        <taxon>Actinomycetes</taxon>
        <taxon>Micrococcales</taxon>
        <taxon>Promicromonosporaceae</taxon>
        <taxon>Isoptericola</taxon>
    </lineage>
</organism>
<keyword evidence="4 6" id="KW-0472">Membrane</keyword>
<feature type="transmembrane region" description="Helical" evidence="6">
    <location>
        <begin position="112"/>
        <end position="128"/>
    </location>
</feature>
<evidence type="ECO:0000313" key="8">
    <source>
        <dbReference type="Proteomes" id="UP001310387"/>
    </source>
</evidence>
<dbReference type="RefSeq" id="WP_332901290.1">
    <property type="nucleotide sequence ID" value="NZ_JBAGLP010000110.1"/>
</dbReference>
<name>A0ABU7Z501_9MICO</name>